<evidence type="ECO:0000256" key="3">
    <source>
        <dbReference type="ARBA" id="ARBA00023180"/>
    </source>
</evidence>
<dbReference type="PROSITE" id="PS50240">
    <property type="entry name" value="TRYPSIN_DOM"/>
    <property type="match status" value="1"/>
</dbReference>
<dbReference type="EMBL" id="KU932257">
    <property type="protein sequence ID" value="APA33893.1"/>
    <property type="molecule type" value="mRNA"/>
</dbReference>
<dbReference type="OrthoDB" id="6609004at2759"/>
<evidence type="ECO:0000313" key="8">
    <source>
        <dbReference type="EMBL" id="APA33893.1"/>
    </source>
</evidence>
<dbReference type="EMBL" id="KJ512068">
    <property type="protein sequence ID" value="AID60291.1"/>
    <property type="molecule type" value="mRNA"/>
</dbReference>
<dbReference type="SMART" id="SM00020">
    <property type="entry name" value="Tryp_SPc"/>
    <property type="match status" value="1"/>
</dbReference>
<dbReference type="InterPro" id="IPR051487">
    <property type="entry name" value="Ser/Thr_Proteases_Immune/Dev"/>
</dbReference>
<dbReference type="AlphaFoldDB" id="A0A068F4D3"/>
<sequence length="315" mass="35100">MIIQVFCLFVVLLPVLAQSFDHPNAHLINDASCGVLKPGQRIHQGRNANLGEFPWMVYISTTKEYADGPDRYFSCGGTILNSKYVLSASHCFVGANATRISSILFIGEYNTKTNPDCVKDFCAPHVVLHKTEEIIIHPYFFSSNAGSDITLIRVRGEIQFNEFVAPICLEDGDFLTHAYTGEDAHVAGWGTYDFADINRTQLVMPDILQTLSVPIVDDDTCLGTMRSIAPSYEQYFVIESQVCAGGIPEYFAYMGDSGGPLMVVKQMDPEQPPRFYQIGVVSWGGLTVNVTSFESPTVYTRVRYYLPWVLDNMIP</sequence>
<dbReference type="PRINTS" id="PR00722">
    <property type="entry name" value="CHYMOTRYPSIN"/>
</dbReference>
<evidence type="ECO:0000256" key="1">
    <source>
        <dbReference type="ARBA" id="ARBA00022729"/>
    </source>
</evidence>
<evidence type="ECO:0000256" key="2">
    <source>
        <dbReference type="ARBA" id="ARBA00023157"/>
    </source>
</evidence>
<proteinExistence type="evidence at transcript level"/>
<reference evidence="7" key="1">
    <citation type="journal article" date="2014" name="BMC Genomics">
        <title>Genomic insights into the serine protease gene family and expression profile analysis in the planthopper, Nilaparvata lugens.</title>
        <authorList>
            <person name="Bao Y.Y."/>
            <person name="Qin X."/>
            <person name="Yu B."/>
            <person name="Chen L.B."/>
            <person name="Wang Z.C."/>
            <person name="Zhang C.X."/>
        </authorList>
    </citation>
    <scope>NUCLEOTIDE SEQUENCE</scope>
</reference>
<dbReference type="PANTHER" id="PTHR24256">
    <property type="entry name" value="TRYPTASE-RELATED"/>
    <property type="match status" value="1"/>
</dbReference>
<dbReference type="CDD" id="cd00190">
    <property type="entry name" value="Tryp_SPc"/>
    <property type="match status" value="1"/>
</dbReference>
<reference evidence="8" key="3">
    <citation type="journal article" date="2016" name="BMC Genomics">
        <title>Seminal fluid protein genes of the brown planthopper, Nilaparvata lugens.</title>
        <authorList>
            <person name="Yu B."/>
            <person name="Li D.T."/>
            <person name="Lu J.B."/>
            <person name="Zhang W.X."/>
            <person name="Zhang C.X."/>
        </authorList>
    </citation>
    <scope>NUCLEOTIDE SEQUENCE</scope>
    <source>
        <strain evidence="8">NlSFP_secreted_comp36421</strain>
    </source>
</reference>
<comment type="similarity">
    <text evidence="4">Belongs to the peptidase S1 family. CLIP subfamily.</text>
</comment>
<dbReference type="InterPro" id="IPR001254">
    <property type="entry name" value="Trypsin_dom"/>
</dbReference>
<protein>
    <submittedName>
        <fullName evidence="7">Easter-7</fullName>
    </submittedName>
    <submittedName>
        <fullName evidence="8">Seminal fluid protein</fullName>
    </submittedName>
</protein>
<dbReference type="InterPro" id="IPR001314">
    <property type="entry name" value="Peptidase_S1A"/>
</dbReference>
<accession>A0A068F4D3</accession>
<feature type="chain" id="PRO_5001650342" evidence="5">
    <location>
        <begin position="18"/>
        <end position="315"/>
    </location>
</feature>
<evidence type="ECO:0000256" key="4">
    <source>
        <dbReference type="ARBA" id="ARBA00024195"/>
    </source>
</evidence>
<evidence type="ECO:0000259" key="6">
    <source>
        <dbReference type="PROSITE" id="PS50240"/>
    </source>
</evidence>
<evidence type="ECO:0000313" key="7">
    <source>
        <dbReference type="EMBL" id="AID60291.1"/>
    </source>
</evidence>
<dbReference type="PROSITE" id="PS00134">
    <property type="entry name" value="TRYPSIN_HIS"/>
    <property type="match status" value="1"/>
</dbReference>
<keyword evidence="1 5" id="KW-0732">Signal</keyword>
<dbReference type="InterPro" id="IPR043504">
    <property type="entry name" value="Peptidase_S1_PA_chymotrypsin"/>
</dbReference>
<dbReference type="Gene3D" id="2.40.10.10">
    <property type="entry name" value="Trypsin-like serine proteases"/>
    <property type="match status" value="2"/>
</dbReference>
<feature type="signal peptide" evidence="5">
    <location>
        <begin position="1"/>
        <end position="17"/>
    </location>
</feature>
<organism evidence="7">
    <name type="scientific">Nilaparvata lugens</name>
    <name type="common">Brown planthopper</name>
    <dbReference type="NCBI Taxonomy" id="108931"/>
    <lineage>
        <taxon>Eukaryota</taxon>
        <taxon>Metazoa</taxon>
        <taxon>Ecdysozoa</taxon>
        <taxon>Arthropoda</taxon>
        <taxon>Hexapoda</taxon>
        <taxon>Insecta</taxon>
        <taxon>Pterygota</taxon>
        <taxon>Neoptera</taxon>
        <taxon>Paraneoptera</taxon>
        <taxon>Hemiptera</taxon>
        <taxon>Auchenorrhyncha</taxon>
        <taxon>Fulgoroidea</taxon>
        <taxon>Delphacidae</taxon>
        <taxon>Delphacinae</taxon>
        <taxon>Nilaparvata</taxon>
    </lineage>
</organism>
<evidence type="ECO:0000256" key="5">
    <source>
        <dbReference type="SAM" id="SignalP"/>
    </source>
</evidence>
<dbReference type="Pfam" id="PF00089">
    <property type="entry name" value="Trypsin"/>
    <property type="match status" value="1"/>
</dbReference>
<name>A0A068F4D3_NILLU</name>
<keyword evidence="3" id="KW-0325">Glycoprotein</keyword>
<feature type="domain" description="Peptidase S1" evidence="6">
    <location>
        <begin position="42"/>
        <end position="314"/>
    </location>
</feature>
<dbReference type="InterPro" id="IPR009003">
    <property type="entry name" value="Peptidase_S1_PA"/>
</dbReference>
<reference evidence="7" key="2">
    <citation type="submission" date="2014-02" db="EMBL/GenBank/DDBJ databases">
        <authorList>
            <person name="Bao Y.-Y."/>
            <person name="Zhang C.-X."/>
        </authorList>
    </citation>
    <scope>NUCLEOTIDE SEQUENCE</scope>
</reference>
<dbReference type="GO" id="GO:0004252">
    <property type="term" value="F:serine-type endopeptidase activity"/>
    <property type="evidence" value="ECO:0007669"/>
    <property type="project" value="InterPro"/>
</dbReference>
<keyword evidence="2" id="KW-1015">Disulfide bond</keyword>
<dbReference type="SUPFAM" id="SSF50494">
    <property type="entry name" value="Trypsin-like serine proteases"/>
    <property type="match status" value="1"/>
</dbReference>
<dbReference type="InterPro" id="IPR018114">
    <property type="entry name" value="TRYPSIN_HIS"/>
</dbReference>
<dbReference type="GO" id="GO:0006508">
    <property type="term" value="P:proteolysis"/>
    <property type="evidence" value="ECO:0007669"/>
    <property type="project" value="InterPro"/>
</dbReference>
<dbReference type="FunFam" id="2.40.10.10:FF:000028">
    <property type="entry name" value="Serine protease easter"/>
    <property type="match status" value="1"/>
</dbReference>